<feature type="transmembrane region" description="Helical" evidence="2">
    <location>
        <begin position="35"/>
        <end position="56"/>
    </location>
</feature>
<comment type="caution">
    <text evidence="3">The sequence shown here is derived from an EMBL/GenBank/DDBJ whole genome shotgun (WGS) entry which is preliminary data.</text>
</comment>
<name>A0ABR4FDN6_9PEZI</name>
<keyword evidence="4" id="KW-1185">Reference proteome</keyword>
<evidence type="ECO:0000256" key="1">
    <source>
        <dbReference type="SAM" id="MobiDB-lite"/>
    </source>
</evidence>
<reference evidence="3 4" key="1">
    <citation type="submission" date="2024-03" db="EMBL/GenBank/DDBJ databases">
        <title>A high-quality draft genome sequence of Diaporthe vaccinii, a causative agent of upright dieback and viscid rot disease in cranberry plants.</title>
        <authorList>
            <person name="Sarrasin M."/>
            <person name="Lang B.F."/>
            <person name="Burger G."/>
        </authorList>
    </citation>
    <scope>NUCLEOTIDE SEQUENCE [LARGE SCALE GENOMIC DNA]</scope>
    <source>
        <strain evidence="3 4">IS7</strain>
    </source>
</reference>
<dbReference type="Proteomes" id="UP001600888">
    <property type="component" value="Unassembled WGS sequence"/>
</dbReference>
<feature type="compositionally biased region" description="Basic and acidic residues" evidence="1">
    <location>
        <begin position="178"/>
        <end position="187"/>
    </location>
</feature>
<evidence type="ECO:0000313" key="3">
    <source>
        <dbReference type="EMBL" id="KAL2292616.1"/>
    </source>
</evidence>
<protein>
    <submittedName>
        <fullName evidence="3">Uncharacterized protein</fullName>
    </submittedName>
</protein>
<evidence type="ECO:0000313" key="4">
    <source>
        <dbReference type="Proteomes" id="UP001600888"/>
    </source>
</evidence>
<feature type="region of interest" description="Disordered" evidence="1">
    <location>
        <begin position="67"/>
        <end position="187"/>
    </location>
</feature>
<gene>
    <name evidence="3" type="ORF">FJTKL_09557</name>
</gene>
<keyword evidence="2" id="KW-1133">Transmembrane helix</keyword>
<sequence length="187" mass="21509">MTTTMTMTTCEEKILALLERLVEAKEKAAGASWGWAHTIAAAAFVVSLATFALAIFNARREIAAAWNPAKAEDKAEDKAKEKAEKEERTRRLVKAKLDQEEADAAKAKAKARKEAKAVDRRRRQREERRREEEEERGREERRRRREEEKRRRLAEARRRAEEAAAERELAAWAASAGERARQLDRLA</sequence>
<organism evidence="3 4">
    <name type="scientific">Diaporthe vaccinii</name>
    <dbReference type="NCBI Taxonomy" id="105482"/>
    <lineage>
        <taxon>Eukaryota</taxon>
        <taxon>Fungi</taxon>
        <taxon>Dikarya</taxon>
        <taxon>Ascomycota</taxon>
        <taxon>Pezizomycotina</taxon>
        <taxon>Sordariomycetes</taxon>
        <taxon>Sordariomycetidae</taxon>
        <taxon>Diaporthales</taxon>
        <taxon>Diaporthaceae</taxon>
        <taxon>Diaporthe</taxon>
        <taxon>Diaporthe eres species complex</taxon>
    </lineage>
</organism>
<keyword evidence="2" id="KW-0812">Transmembrane</keyword>
<dbReference type="EMBL" id="JBAWTH010000003">
    <property type="protein sequence ID" value="KAL2292616.1"/>
    <property type="molecule type" value="Genomic_DNA"/>
</dbReference>
<accession>A0ABR4FDN6</accession>
<keyword evidence="2" id="KW-0472">Membrane</keyword>
<evidence type="ECO:0000256" key="2">
    <source>
        <dbReference type="SAM" id="Phobius"/>
    </source>
</evidence>
<feature type="compositionally biased region" description="Basic and acidic residues" evidence="1">
    <location>
        <begin position="70"/>
        <end position="169"/>
    </location>
</feature>
<proteinExistence type="predicted"/>